<name>A0A8A1M4X3_AJECA</name>
<evidence type="ECO:0000256" key="1">
    <source>
        <dbReference type="ARBA" id="ARBA00005446"/>
    </source>
</evidence>
<evidence type="ECO:0000256" key="2">
    <source>
        <dbReference type="ARBA" id="ARBA00023125"/>
    </source>
</evidence>
<feature type="domain" description="Helicase ATP-binding" evidence="6">
    <location>
        <begin position="187"/>
        <end position="359"/>
    </location>
</feature>
<evidence type="ECO:0000256" key="4">
    <source>
        <dbReference type="ARBA" id="ARBA00034617"/>
    </source>
</evidence>
<dbReference type="GO" id="GO:0043138">
    <property type="term" value="F:3'-5' DNA helicase activity"/>
    <property type="evidence" value="ECO:0007669"/>
    <property type="project" value="UniProtKB-EC"/>
</dbReference>
<keyword evidence="2" id="KW-0238">DNA-binding</keyword>
<dbReference type="PANTHER" id="PTHR13710:SF105">
    <property type="entry name" value="ATP-DEPENDENT DNA HELICASE Q1"/>
    <property type="match status" value="1"/>
</dbReference>
<dbReference type="GO" id="GO:0005737">
    <property type="term" value="C:cytoplasm"/>
    <property type="evidence" value="ECO:0007669"/>
    <property type="project" value="TreeGrafter"/>
</dbReference>
<dbReference type="GO" id="GO:0005524">
    <property type="term" value="F:ATP binding"/>
    <property type="evidence" value="ECO:0007669"/>
    <property type="project" value="InterPro"/>
</dbReference>
<dbReference type="EMBL" id="CP069111">
    <property type="protein sequence ID" value="QSS61528.1"/>
    <property type="molecule type" value="Genomic_DNA"/>
</dbReference>
<dbReference type="AlphaFoldDB" id="A0A8A1M4X3"/>
<dbReference type="EC" id="5.6.2.4" evidence="5"/>
<dbReference type="OrthoDB" id="4207589at2759"/>
<comment type="similarity">
    <text evidence="1">Belongs to the helicase family. RecQ subfamily.</text>
</comment>
<dbReference type="PROSITE" id="PS51192">
    <property type="entry name" value="HELICASE_ATP_BIND_1"/>
    <property type="match status" value="1"/>
</dbReference>
<evidence type="ECO:0000313" key="7">
    <source>
        <dbReference type="EMBL" id="QSS61528.1"/>
    </source>
</evidence>
<gene>
    <name evidence="7" type="ORF">I7I51_03703</name>
</gene>
<dbReference type="Gene3D" id="3.40.50.300">
    <property type="entry name" value="P-loop containing nucleotide triphosphate hydrolases"/>
    <property type="match status" value="1"/>
</dbReference>
<dbReference type="GO" id="GO:0000724">
    <property type="term" value="P:double-strand break repair via homologous recombination"/>
    <property type="evidence" value="ECO:0007669"/>
    <property type="project" value="TreeGrafter"/>
</dbReference>
<dbReference type="Proteomes" id="UP000663671">
    <property type="component" value="Chromosome 5"/>
</dbReference>
<dbReference type="PANTHER" id="PTHR13710">
    <property type="entry name" value="DNA HELICASE RECQ FAMILY MEMBER"/>
    <property type="match status" value="1"/>
</dbReference>
<dbReference type="InterPro" id="IPR011545">
    <property type="entry name" value="DEAD/DEAH_box_helicase_dom"/>
</dbReference>
<dbReference type="GO" id="GO:0005694">
    <property type="term" value="C:chromosome"/>
    <property type="evidence" value="ECO:0007669"/>
    <property type="project" value="TreeGrafter"/>
</dbReference>
<keyword evidence="3" id="KW-0413">Isomerase</keyword>
<protein>
    <recommendedName>
        <fullName evidence="5">DNA 3'-5' helicase</fullName>
        <ecNumber evidence="5">5.6.2.4</ecNumber>
    </recommendedName>
</protein>
<dbReference type="InterPro" id="IPR014001">
    <property type="entry name" value="Helicase_ATP-bd"/>
</dbReference>
<dbReference type="InterPro" id="IPR027417">
    <property type="entry name" value="P-loop_NTPase"/>
</dbReference>
<evidence type="ECO:0000259" key="6">
    <source>
        <dbReference type="PROSITE" id="PS51192"/>
    </source>
</evidence>
<evidence type="ECO:0000256" key="5">
    <source>
        <dbReference type="ARBA" id="ARBA00034808"/>
    </source>
</evidence>
<dbReference type="GO" id="GO:0009378">
    <property type="term" value="F:four-way junction helicase activity"/>
    <property type="evidence" value="ECO:0007669"/>
    <property type="project" value="TreeGrafter"/>
</dbReference>
<evidence type="ECO:0000256" key="3">
    <source>
        <dbReference type="ARBA" id="ARBA00023235"/>
    </source>
</evidence>
<dbReference type="SUPFAM" id="SSF52540">
    <property type="entry name" value="P-loop containing nucleoside triphosphate hydrolases"/>
    <property type="match status" value="1"/>
</dbReference>
<reference evidence="7" key="1">
    <citation type="submission" date="2021-01" db="EMBL/GenBank/DDBJ databases">
        <title>Chromosome-level genome assembly of a human fungal pathogen reveals clustering of transcriptionally co-regulated genes.</title>
        <authorList>
            <person name="Voorhies M."/>
            <person name="Cohen S."/>
            <person name="Shea T.P."/>
            <person name="Petrus S."/>
            <person name="Munoz J.F."/>
            <person name="Poplawski S."/>
            <person name="Goldman W.E."/>
            <person name="Michael T."/>
            <person name="Cuomo C.A."/>
            <person name="Sil A."/>
            <person name="Beyhan S."/>
        </authorList>
    </citation>
    <scope>NUCLEOTIDE SEQUENCE</scope>
    <source>
        <strain evidence="7">WU24</strain>
    </source>
</reference>
<evidence type="ECO:0000313" key="8">
    <source>
        <dbReference type="Proteomes" id="UP000663671"/>
    </source>
</evidence>
<dbReference type="GO" id="GO:0003677">
    <property type="term" value="F:DNA binding"/>
    <property type="evidence" value="ECO:0007669"/>
    <property type="project" value="UniProtKB-KW"/>
</dbReference>
<accession>A0A8A1M4X3</accession>
<comment type="catalytic activity">
    <reaction evidence="4">
        <text>Couples ATP hydrolysis with the unwinding of duplex DNA by translocating in the 3'-5' direction.</text>
        <dbReference type="EC" id="5.6.2.4"/>
    </reaction>
</comment>
<dbReference type="SMART" id="SM00487">
    <property type="entry name" value="DEXDc"/>
    <property type="match status" value="1"/>
</dbReference>
<organism evidence="7 8">
    <name type="scientific">Ajellomyces capsulatus</name>
    <name type="common">Darling's disease fungus</name>
    <name type="synonym">Histoplasma capsulatum</name>
    <dbReference type="NCBI Taxonomy" id="5037"/>
    <lineage>
        <taxon>Eukaryota</taxon>
        <taxon>Fungi</taxon>
        <taxon>Dikarya</taxon>
        <taxon>Ascomycota</taxon>
        <taxon>Pezizomycotina</taxon>
        <taxon>Eurotiomycetes</taxon>
        <taxon>Eurotiomycetidae</taxon>
        <taxon>Onygenales</taxon>
        <taxon>Ajellomycetaceae</taxon>
        <taxon>Histoplasma</taxon>
    </lineage>
</organism>
<dbReference type="CDD" id="cd09272">
    <property type="entry name" value="RNase_HI_RT_Ty1"/>
    <property type="match status" value="1"/>
</dbReference>
<dbReference type="Pfam" id="PF00270">
    <property type="entry name" value="DEAD"/>
    <property type="match status" value="1"/>
</dbReference>
<proteinExistence type="inferred from homology"/>
<sequence length="419" mass="47277">MMMELGFVTAKDPLPIRADNKGSIDLATVAAITARSKHIDTRFHYSRTQLNEGVISIKHVPTEDMVADGLTKPLGTVAFRRFIDLLGLFAGNTGSDNVPSTASNMAKGDRRKRASQLQQRLQKPSLKQILSMNIEDMPQLVMSYAGPDSIDKQQDVIQYCLQRILQGPRPDPECTLQPRIEQVRILRRMIYGYSDTLFIARTGYGKSLILQSYTILTGKITIQLVPLNKLGDQQTRDIARFPGANPCLVSADNLQGQEDLLKRIQQGDYTHILLSPEQALCKRFQHVLQDPTLQEKIGLVAIDECHLVTQWSQFRSQFARLGHLRLLLREDIVWFGCSATLSSKAEDIILQEAGFRSIGVNPRQTQVIRTSINRPDIFIGVHPIPRAIQHFTSRVSEVDQNIRFEEFMKPKSMVSRSES</sequence>
<dbReference type="VEuPathDB" id="FungiDB:I7I51_03703"/>